<sequence length="656" mass="72165">MNKPIRATALIAALAGIGLTGSLATALAQDGAAPTEATATTQKANATVAEQLPLDDQGDFDAAQRGLIARDDNLVIKEEDGSTVWDMPAYDFIEGDAPASVNPSLWRQAKLNNLHGLYKVSDRIYQLRGYDLSNMSLIEGDSGWIVVDPLITAETAGAAWQMAKEHIIGDKPIVAVIFTHSHVDHFGGIEGVISAEQAEKNGVRIIAPKGFMEESTSENLLAGPAMGRRATYMFGGALERSPRGHVGSGLGKAPAQGHFSILAPTDEIDHTGQTLTVDGLDFEFQYTPESEAPAELTFYLPQLKAFCGAELVSRNLHNLYTLRGAKVRDALKWSGYIDEALQRYGDRAEVVFNSHHWPIWGHDEIVDYLKIQRDTYKYIHDQTLRMANAGMTPREIAEELTLPDSLQQSFHNRGYYGTVSHDSKAVYQWYFGWFDGNPANLNPLPPAESASKYVEFMGGADRVIEQAQQSFDAGEYRWTAEVLNHVVFAEPDNAAAKTLLAKTYDQLGYRAESGPWRDFYLTGAKELREGAQGTSLDLRKGIGLLRQVPIERFFDAMAARLKGPEAANNDLTINFDFTDRDENHVLQIENGVLHHWKRPAADDADATVHLTHPALLALIGGQLSPKQLEVDGDRASLGRFFSLLEAPNRGFNMVTP</sequence>
<proteinExistence type="inferred from homology"/>
<evidence type="ECO:0000259" key="6">
    <source>
        <dbReference type="SMART" id="SM00849"/>
    </source>
</evidence>
<feature type="domain" description="Metallo-beta-lactamase" evidence="6">
    <location>
        <begin position="132"/>
        <end position="355"/>
    </location>
</feature>
<dbReference type="SMART" id="SM00849">
    <property type="entry name" value="Lactamase_B"/>
    <property type="match status" value="1"/>
</dbReference>
<dbReference type="Pfam" id="PF00753">
    <property type="entry name" value="Lactamase_B"/>
    <property type="match status" value="1"/>
</dbReference>
<keyword evidence="3" id="KW-0862">Zinc</keyword>
<keyword evidence="5" id="KW-0732">Signal</keyword>
<dbReference type="InterPro" id="IPR044097">
    <property type="entry name" value="Bds1/SdsA1_MBL-fold"/>
</dbReference>
<evidence type="ECO:0000256" key="2">
    <source>
        <dbReference type="ARBA" id="ARBA00022801"/>
    </source>
</evidence>
<gene>
    <name evidence="7" type="ORF">SADO_03835</name>
</gene>
<dbReference type="SUPFAM" id="SSF56281">
    <property type="entry name" value="Metallo-hydrolase/oxidoreductase"/>
    <property type="match status" value="1"/>
</dbReference>
<name>A0ABV2AXH5_9GAMM</name>
<evidence type="ECO:0000256" key="1">
    <source>
        <dbReference type="ARBA" id="ARBA00022723"/>
    </source>
</evidence>
<dbReference type="InterPro" id="IPR029229">
    <property type="entry name" value="Alkyl_sulf_C"/>
</dbReference>
<dbReference type="InterPro" id="IPR052195">
    <property type="entry name" value="Bact_Alkyl/Aryl-Sulfatase"/>
</dbReference>
<comment type="similarity">
    <text evidence="4">Belongs to the metallo-beta-lactamase superfamily. Type III sulfatase family.</text>
</comment>
<evidence type="ECO:0000256" key="5">
    <source>
        <dbReference type="SAM" id="SignalP"/>
    </source>
</evidence>
<dbReference type="InterPro" id="IPR001279">
    <property type="entry name" value="Metallo-B-lactamas"/>
</dbReference>
<dbReference type="InterPro" id="IPR038536">
    <property type="entry name" value="Alkyl/aryl-sulf_dimr_sf"/>
</dbReference>
<dbReference type="Pfam" id="PF14864">
    <property type="entry name" value="Alkyl_sulf_C"/>
    <property type="match status" value="1"/>
</dbReference>
<dbReference type="SUPFAM" id="SSF55718">
    <property type="entry name" value="SCP-like"/>
    <property type="match status" value="1"/>
</dbReference>
<accession>A0ABV2AXH5</accession>
<evidence type="ECO:0000313" key="8">
    <source>
        <dbReference type="Proteomes" id="UP001460888"/>
    </source>
</evidence>
<comment type="caution">
    <text evidence="7">The sequence shown here is derived from an EMBL/GenBank/DDBJ whole genome shotgun (WGS) entry which is preliminary data.</text>
</comment>
<keyword evidence="2" id="KW-0378">Hydrolase</keyword>
<protein>
    <submittedName>
        <fullName evidence="7">Beta-lactamase domain-containing protein</fullName>
    </submittedName>
</protein>
<dbReference type="Gene3D" id="3.60.15.30">
    <property type="entry name" value="Metallo-beta-lactamase domain"/>
    <property type="match status" value="1"/>
</dbReference>
<dbReference type="Proteomes" id="UP001460888">
    <property type="component" value="Unassembled WGS sequence"/>
</dbReference>
<evidence type="ECO:0000256" key="4">
    <source>
        <dbReference type="ARBA" id="ARBA00033751"/>
    </source>
</evidence>
<dbReference type="CDD" id="cd07710">
    <property type="entry name" value="arylsulfatase_Sdsa1-like_MBL-fold"/>
    <property type="match status" value="1"/>
</dbReference>
<dbReference type="Gene3D" id="1.25.40.880">
    <property type="entry name" value="Alkyl sulfatase, dimerisation domain"/>
    <property type="match status" value="1"/>
</dbReference>
<dbReference type="PANTHER" id="PTHR43223:SF1">
    <property type="entry name" value="ALKYL_ARYL-SULFATASE BDS1"/>
    <property type="match status" value="1"/>
</dbReference>
<dbReference type="PANTHER" id="PTHR43223">
    <property type="entry name" value="ALKYL/ARYL-SULFATASE"/>
    <property type="match status" value="1"/>
</dbReference>
<dbReference type="InterPro" id="IPR036527">
    <property type="entry name" value="SCP2_sterol-bd_dom_sf"/>
</dbReference>
<dbReference type="Pfam" id="PF14863">
    <property type="entry name" value="Alkyl_sulf_dimr"/>
    <property type="match status" value="1"/>
</dbReference>
<feature type="chain" id="PRO_5045728506" evidence="5">
    <location>
        <begin position="29"/>
        <end position="656"/>
    </location>
</feature>
<keyword evidence="8" id="KW-1185">Reference proteome</keyword>
<dbReference type="InterPro" id="IPR036866">
    <property type="entry name" value="RibonucZ/Hydroxyglut_hydro"/>
</dbReference>
<feature type="signal peptide" evidence="5">
    <location>
        <begin position="1"/>
        <end position="28"/>
    </location>
</feature>
<evidence type="ECO:0000256" key="3">
    <source>
        <dbReference type="ARBA" id="ARBA00022833"/>
    </source>
</evidence>
<reference evidence="7 8" key="1">
    <citation type="submission" date="2013-03" db="EMBL/GenBank/DDBJ databases">
        <title>Salinisphaera dokdonensis CL-ES53 Genome Sequencing.</title>
        <authorList>
            <person name="Li C."/>
            <person name="Lai Q."/>
            <person name="Shao Z."/>
        </authorList>
    </citation>
    <scope>NUCLEOTIDE SEQUENCE [LARGE SCALE GENOMIC DNA]</scope>
    <source>
        <strain evidence="7 8">CL-ES53</strain>
    </source>
</reference>
<organism evidence="7 8">
    <name type="scientific">Salinisphaera dokdonensis CL-ES53</name>
    <dbReference type="NCBI Taxonomy" id="1304272"/>
    <lineage>
        <taxon>Bacteria</taxon>
        <taxon>Pseudomonadati</taxon>
        <taxon>Pseudomonadota</taxon>
        <taxon>Gammaproteobacteria</taxon>
        <taxon>Salinisphaerales</taxon>
        <taxon>Salinisphaeraceae</taxon>
        <taxon>Salinisphaera</taxon>
    </lineage>
</organism>
<dbReference type="InterPro" id="IPR029228">
    <property type="entry name" value="Alkyl_sulf_dimr"/>
</dbReference>
<keyword evidence="1" id="KW-0479">Metal-binding</keyword>
<dbReference type="EMBL" id="APND01000001">
    <property type="protein sequence ID" value="MES1928356.1"/>
    <property type="molecule type" value="Genomic_DNA"/>
</dbReference>
<dbReference type="Gene3D" id="3.30.1050.10">
    <property type="entry name" value="SCP2 sterol-binding domain"/>
    <property type="match status" value="1"/>
</dbReference>
<evidence type="ECO:0000313" key="7">
    <source>
        <dbReference type="EMBL" id="MES1928356.1"/>
    </source>
</evidence>
<dbReference type="RefSeq" id="WP_353109378.1">
    <property type="nucleotide sequence ID" value="NZ_APND01000001.1"/>
</dbReference>